<accession>A0A0P1IL46</accession>
<dbReference type="OrthoDB" id="6305173at2"/>
<feature type="domain" description="Hedgehog/Intein (Hint)" evidence="1">
    <location>
        <begin position="122"/>
        <end position="268"/>
    </location>
</feature>
<dbReference type="EMBL" id="CYUE01000002">
    <property type="protein sequence ID" value="CUK24309.1"/>
    <property type="molecule type" value="Genomic_DNA"/>
</dbReference>
<dbReference type="InterPro" id="IPR036844">
    <property type="entry name" value="Hint_dom_sf"/>
</dbReference>
<proteinExistence type="predicted"/>
<dbReference type="AlphaFoldDB" id="A0A0P1IL46"/>
<dbReference type="SUPFAM" id="SSF51294">
    <property type="entry name" value="Hedgehog/intein (Hint) domain"/>
    <property type="match status" value="1"/>
</dbReference>
<dbReference type="InterPro" id="IPR028992">
    <property type="entry name" value="Hedgehog/Intein_dom"/>
</dbReference>
<dbReference type="STRING" id="1715691.TA5113_00717"/>
<name>A0A0P1IL46_9RHOB</name>
<dbReference type="RefSeq" id="WP_058313336.1">
    <property type="nucleotide sequence ID" value="NZ_CYTO01000008.1"/>
</dbReference>
<gene>
    <name evidence="2" type="ORF">TA5114_00092</name>
</gene>
<dbReference type="Proteomes" id="UP000051184">
    <property type="component" value="Unassembled WGS sequence"/>
</dbReference>
<sequence>MPATYTDQFWVLDPYAPPPAGTALAVQNYDLVDQDDDGDIGRFGGDTINGVDVTRAYPGDTVTVTLDDGSSMTVTGTTFYLANGTQVFTPTDGSVLQDATFSSSGFVTTTGVLDVSEDLGPPCLTSGTLIQTDEGPRLVEDLESGSILLGPEGQSQTLRMVLKTSFCARQLGEISKLLPVRIVAGALGNGLPKRDLLVSRQHRMLLNAPMVKRMFGHAEVLVPAIRLTDLPGIYVDHSVKSVTYYHLVFDQHEIIYAEGAATESLYTGPEALRSVPDDALSELLLMFPDLKRRPEMTEPALPIPERAEQKELISRLGGAIYPILQRA</sequence>
<evidence type="ECO:0000313" key="2">
    <source>
        <dbReference type="EMBL" id="CUK24309.1"/>
    </source>
</evidence>
<keyword evidence="3" id="KW-1185">Reference proteome</keyword>
<reference evidence="3" key="1">
    <citation type="submission" date="2015-09" db="EMBL/GenBank/DDBJ databases">
        <authorList>
            <person name="Rodrigo-Torres Lidia"/>
            <person name="Arahal R.David."/>
        </authorList>
    </citation>
    <scope>NUCLEOTIDE SEQUENCE [LARGE SCALE GENOMIC DNA]</scope>
    <source>
        <strain evidence="3">CECT 5114</strain>
    </source>
</reference>
<organism evidence="2 3">
    <name type="scientific">Cognatishimia activa</name>
    <dbReference type="NCBI Taxonomy" id="1715691"/>
    <lineage>
        <taxon>Bacteria</taxon>
        <taxon>Pseudomonadati</taxon>
        <taxon>Pseudomonadota</taxon>
        <taxon>Alphaproteobacteria</taxon>
        <taxon>Rhodobacterales</taxon>
        <taxon>Paracoccaceae</taxon>
        <taxon>Cognatishimia</taxon>
    </lineage>
</organism>
<dbReference type="Pfam" id="PF13403">
    <property type="entry name" value="Hint_2"/>
    <property type="match status" value="1"/>
</dbReference>
<evidence type="ECO:0000313" key="3">
    <source>
        <dbReference type="Proteomes" id="UP000051184"/>
    </source>
</evidence>
<evidence type="ECO:0000259" key="1">
    <source>
        <dbReference type="Pfam" id="PF13403"/>
    </source>
</evidence>
<protein>
    <recommendedName>
        <fullName evidence="1">Hedgehog/Intein (Hint) domain-containing protein</fullName>
    </recommendedName>
</protein>